<proteinExistence type="predicted"/>
<accession>A0A6G1D8C6</accession>
<reference evidence="2 3" key="1">
    <citation type="submission" date="2019-11" db="EMBL/GenBank/DDBJ databases">
        <title>Whole genome sequence of Oryza granulata.</title>
        <authorList>
            <person name="Li W."/>
        </authorList>
    </citation>
    <scope>NUCLEOTIDE SEQUENCE [LARGE SCALE GENOMIC DNA]</scope>
    <source>
        <strain evidence="3">cv. Menghai</strain>
        <tissue evidence="2">Leaf</tissue>
    </source>
</reference>
<keyword evidence="3" id="KW-1185">Reference proteome</keyword>
<name>A0A6G1D8C6_9ORYZ</name>
<evidence type="ECO:0000313" key="2">
    <source>
        <dbReference type="EMBL" id="KAF0908978.1"/>
    </source>
</evidence>
<organism evidence="2 3">
    <name type="scientific">Oryza meyeriana var. granulata</name>
    <dbReference type="NCBI Taxonomy" id="110450"/>
    <lineage>
        <taxon>Eukaryota</taxon>
        <taxon>Viridiplantae</taxon>
        <taxon>Streptophyta</taxon>
        <taxon>Embryophyta</taxon>
        <taxon>Tracheophyta</taxon>
        <taxon>Spermatophyta</taxon>
        <taxon>Magnoliopsida</taxon>
        <taxon>Liliopsida</taxon>
        <taxon>Poales</taxon>
        <taxon>Poaceae</taxon>
        <taxon>BOP clade</taxon>
        <taxon>Oryzoideae</taxon>
        <taxon>Oryzeae</taxon>
        <taxon>Oryzinae</taxon>
        <taxon>Oryza</taxon>
        <taxon>Oryza meyeriana</taxon>
    </lineage>
</organism>
<dbReference type="AlphaFoldDB" id="A0A6G1D8C6"/>
<comment type="caution">
    <text evidence="2">The sequence shown here is derived from an EMBL/GenBank/DDBJ whole genome shotgun (WGS) entry which is preliminary data.</text>
</comment>
<protein>
    <submittedName>
        <fullName evidence="2">Uncharacterized protein</fullName>
    </submittedName>
</protein>
<sequence length="69" mass="7581">MEARSAAGRWAASTTMTQGTGVEKMGTASRLGLRAHRRQTRATTGDEMTRTTATRLRGRRVASDRQDDD</sequence>
<evidence type="ECO:0000313" key="3">
    <source>
        <dbReference type="Proteomes" id="UP000479710"/>
    </source>
</evidence>
<dbReference type="Proteomes" id="UP000479710">
    <property type="component" value="Unassembled WGS sequence"/>
</dbReference>
<dbReference type="EMBL" id="SPHZ02000007">
    <property type="protein sequence ID" value="KAF0908978.1"/>
    <property type="molecule type" value="Genomic_DNA"/>
</dbReference>
<gene>
    <name evidence="2" type="ORF">E2562_030273</name>
</gene>
<evidence type="ECO:0000256" key="1">
    <source>
        <dbReference type="SAM" id="MobiDB-lite"/>
    </source>
</evidence>
<feature type="region of interest" description="Disordered" evidence="1">
    <location>
        <begin position="1"/>
        <end position="69"/>
    </location>
</feature>